<dbReference type="InterPro" id="IPR017495">
    <property type="entry name" value="PuhC"/>
</dbReference>
<evidence type="ECO:0000313" key="3">
    <source>
        <dbReference type="Proteomes" id="UP000264310"/>
    </source>
</evidence>
<evidence type="ECO:0000256" key="1">
    <source>
        <dbReference type="SAM" id="Phobius"/>
    </source>
</evidence>
<keyword evidence="1" id="KW-0472">Membrane</keyword>
<dbReference type="OrthoDB" id="7848123at2"/>
<keyword evidence="3" id="KW-1185">Reference proteome</keyword>
<evidence type="ECO:0008006" key="4">
    <source>
        <dbReference type="Google" id="ProtNLM"/>
    </source>
</evidence>
<keyword evidence="1" id="KW-0812">Transmembrane</keyword>
<dbReference type="AlphaFoldDB" id="A0A371X6U5"/>
<dbReference type="Proteomes" id="UP000264310">
    <property type="component" value="Unassembled WGS sequence"/>
</dbReference>
<protein>
    <recommendedName>
        <fullName evidence="4">Photosynthetic complex assembly protein</fullName>
    </recommendedName>
</protein>
<proteinExistence type="predicted"/>
<keyword evidence="1" id="KW-1133">Transmembrane helix</keyword>
<sequence length="165" mass="17651">MSRRLTSVDGKPLKFYPTPERPIPAAILVAAGLLALSTVVFGLVSNRTGVGAFHTPAIQTVASRALALDDTNPEIAVVSDANTGERLLEAPTASGGFAVESLRNLKRYRTIRGVPESGAYTLALKADGRLVIEDPKTGRLVELRAFGRENTEVFAGFLNWEDAKS</sequence>
<dbReference type="NCBIfam" id="TIGR03054">
    <property type="entry name" value="photo_alph_chp1"/>
    <property type="match status" value="1"/>
</dbReference>
<organism evidence="2 3">
    <name type="scientific">Fulvimarina endophytica</name>
    <dbReference type="NCBI Taxonomy" id="2293836"/>
    <lineage>
        <taxon>Bacteria</taxon>
        <taxon>Pseudomonadati</taxon>
        <taxon>Pseudomonadota</taxon>
        <taxon>Alphaproteobacteria</taxon>
        <taxon>Hyphomicrobiales</taxon>
        <taxon>Aurantimonadaceae</taxon>
        <taxon>Fulvimarina</taxon>
    </lineage>
</organism>
<evidence type="ECO:0000313" key="2">
    <source>
        <dbReference type="EMBL" id="RFC64948.1"/>
    </source>
</evidence>
<dbReference type="EMBL" id="QURL01000002">
    <property type="protein sequence ID" value="RFC64948.1"/>
    <property type="molecule type" value="Genomic_DNA"/>
</dbReference>
<dbReference type="RefSeq" id="WP_116681845.1">
    <property type="nucleotide sequence ID" value="NZ_QURL01000002.1"/>
</dbReference>
<gene>
    <name evidence="2" type="ORF">DYI37_03510</name>
</gene>
<comment type="caution">
    <text evidence="2">The sequence shown here is derived from an EMBL/GenBank/DDBJ whole genome shotgun (WGS) entry which is preliminary data.</text>
</comment>
<accession>A0A371X6U5</accession>
<reference evidence="2 3" key="1">
    <citation type="submission" date="2018-08" db="EMBL/GenBank/DDBJ databases">
        <title>Fulvimarina sp. 85, whole genome shotgun sequence.</title>
        <authorList>
            <person name="Tuo L."/>
        </authorList>
    </citation>
    <scope>NUCLEOTIDE SEQUENCE [LARGE SCALE GENOMIC DNA]</scope>
    <source>
        <strain evidence="2 3">85</strain>
    </source>
</reference>
<name>A0A371X6U5_9HYPH</name>
<feature type="transmembrane region" description="Helical" evidence="1">
    <location>
        <begin position="23"/>
        <end position="44"/>
    </location>
</feature>